<proteinExistence type="predicted"/>
<dbReference type="EMBL" id="CP044458">
    <property type="protein sequence ID" value="QIC72080.1"/>
    <property type="molecule type" value="Genomic_DNA"/>
</dbReference>
<dbReference type="RefSeq" id="WP_163146639.1">
    <property type="nucleotide sequence ID" value="NZ_CP044458.1"/>
</dbReference>
<accession>A0A6C0Y7J8</accession>
<name>A0A6C0Y7J8_9GAMM</name>
<evidence type="ECO:0000313" key="1">
    <source>
        <dbReference type="EMBL" id="QIC72080.1"/>
    </source>
</evidence>
<dbReference type="AlphaFoldDB" id="A0A6C0Y7J8"/>
<keyword evidence="1" id="KW-0614">Plasmid</keyword>
<evidence type="ECO:0000313" key="2">
    <source>
        <dbReference type="Proteomes" id="UP000503440"/>
    </source>
</evidence>
<sequence>MSWFTKGLGVCLVITSAHTFAKQDSECSFHVVSTDEVLALVNKNGIPFPQDQTNHADELCRMMKNNHAAIYLQPYSSIIENQRFTGLFAQLVDANLIEKGIMLTPNIYSNALNVTELDNYEIKQISSVNNQGKQSQTTQVISGSNKKVVLDQVSQAILSLEKNEFAALNRVREKLHNFDRKATVVPEPKTKDCLMDAAIPNPILLKEVQEYGFTFSKPKYQEVCEAYRVNNVQTFLMDSTVKKGGRLYTNILMFNGLNEYISNGIPVFTTKTVSNMSMSRLNETSEEVAGSLLYENAMRGYENQKLDEQMKEVQMVRQRLAKAKLK</sequence>
<geneLocation type="plasmid" evidence="2">
    <name>pb18-3</name>
</geneLocation>
<organism evidence="1 2">
    <name type="scientific">Acinetobacter indicus</name>
    <dbReference type="NCBI Taxonomy" id="756892"/>
    <lineage>
        <taxon>Bacteria</taxon>
        <taxon>Pseudomonadati</taxon>
        <taxon>Pseudomonadota</taxon>
        <taxon>Gammaproteobacteria</taxon>
        <taxon>Moraxellales</taxon>
        <taxon>Moraxellaceae</taxon>
        <taxon>Acinetobacter</taxon>
    </lineage>
</organism>
<dbReference type="Proteomes" id="UP000503440">
    <property type="component" value="Plasmid pB18-3"/>
</dbReference>
<gene>
    <name evidence="1" type="ORF">FSC09_17125</name>
</gene>
<protein>
    <submittedName>
        <fullName evidence="1">Uncharacterized protein</fullName>
    </submittedName>
</protein>
<reference evidence="1 2" key="1">
    <citation type="submission" date="2019-09" db="EMBL/GenBank/DDBJ databases">
        <title>Non-baumannii Acinetobacter spp. carrying blaNDM-1 isolated in China.</title>
        <authorList>
            <person name="Cui C."/>
            <person name="Chen C."/>
            <person name="Sun J."/>
            <person name="Liu Y."/>
        </authorList>
    </citation>
    <scope>NUCLEOTIDE SEQUENCE [LARGE SCALE GENOMIC DNA]</scope>
    <source>
        <strain evidence="1 2">B18</strain>
        <plasmid evidence="2">pb18-3</plasmid>
    </source>
</reference>